<evidence type="ECO:0000313" key="1">
    <source>
        <dbReference type="EMBL" id="MBO8430986.1"/>
    </source>
</evidence>
<protein>
    <submittedName>
        <fullName evidence="1">Uncharacterized protein</fullName>
    </submittedName>
</protein>
<gene>
    <name evidence="1" type="ORF">IAC76_06315</name>
</gene>
<reference evidence="1" key="2">
    <citation type="journal article" date="2021" name="PeerJ">
        <title>Extensive microbial diversity within the chicken gut microbiome revealed by metagenomics and culture.</title>
        <authorList>
            <person name="Gilroy R."/>
            <person name="Ravi A."/>
            <person name="Getino M."/>
            <person name="Pursley I."/>
            <person name="Horton D.L."/>
            <person name="Alikhan N.F."/>
            <person name="Baker D."/>
            <person name="Gharbi K."/>
            <person name="Hall N."/>
            <person name="Watson M."/>
            <person name="Adriaenssens E.M."/>
            <person name="Foster-Nyarko E."/>
            <person name="Jarju S."/>
            <person name="Secka A."/>
            <person name="Antonio M."/>
            <person name="Oren A."/>
            <person name="Chaudhuri R.R."/>
            <person name="La Ragione R."/>
            <person name="Hildebrand F."/>
            <person name="Pallen M.J."/>
        </authorList>
    </citation>
    <scope>NUCLEOTIDE SEQUENCE</scope>
    <source>
        <strain evidence="1">10192</strain>
    </source>
</reference>
<dbReference type="Proteomes" id="UP000823632">
    <property type="component" value="Unassembled WGS sequence"/>
</dbReference>
<organism evidence="1 2">
    <name type="scientific">Candidatus Scatousia excrementipullorum</name>
    <dbReference type="NCBI Taxonomy" id="2840936"/>
    <lineage>
        <taxon>Bacteria</taxon>
        <taxon>Candidatus Scatousia</taxon>
    </lineage>
</organism>
<dbReference type="AlphaFoldDB" id="A0A9D9GZM9"/>
<name>A0A9D9GZM9_9BACT</name>
<evidence type="ECO:0000313" key="2">
    <source>
        <dbReference type="Proteomes" id="UP000823632"/>
    </source>
</evidence>
<dbReference type="EMBL" id="JADIND010000137">
    <property type="protein sequence ID" value="MBO8430986.1"/>
    <property type="molecule type" value="Genomic_DNA"/>
</dbReference>
<sequence>MGISPIQAINLFRTQPINFKEAQRAEQAQVSNPFMAQAFSAGNSPYHLEHPKVAGSETLAHKLDLMA</sequence>
<reference evidence="1" key="1">
    <citation type="submission" date="2020-10" db="EMBL/GenBank/DDBJ databases">
        <authorList>
            <person name="Gilroy R."/>
        </authorList>
    </citation>
    <scope>NUCLEOTIDE SEQUENCE</scope>
    <source>
        <strain evidence="1">10192</strain>
    </source>
</reference>
<comment type="caution">
    <text evidence="1">The sequence shown here is derived from an EMBL/GenBank/DDBJ whole genome shotgun (WGS) entry which is preliminary data.</text>
</comment>
<accession>A0A9D9GZM9</accession>
<proteinExistence type="predicted"/>